<dbReference type="GO" id="GO:0045892">
    <property type="term" value="P:negative regulation of DNA-templated transcription"/>
    <property type="evidence" value="ECO:0007669"/>
    <property type="project" value="InterPro"/>
</dbReference>
<dbReference type="PRINTS" id="PR00455">
    <property type="entry name" value="HTHTETR"/>
</dbReference>
<evidence type="ECO:0000313" key="8">
    <source>
        <dbReference type="Proteomes" id="UP000075806"/>
    </source>
</evidence>
<keyword evidence="3 5" id="KW-0238">DNA-binding</keyword>
<dbReference type="Pfam" id="PF00440">
    <property type="entry name" value="TetR_N"/>
    <property type="match status" value="1"/>
</dbReference>
<evidence type="ECO:0000256" key="5">
    <source>
        <dbReference type="PROSITE-ProRule" id="PRU00335"/>
    </source>
</evidence>
<dbReference type="SUPFAM" id="SSF46689">
    <property type="entry name" value="Homeodomain-like"/>
    <property type="match status" value="1"/>
</dbReference>
<dbReference type="AlphaFoldDB" id="A0A161PC31"/>
<dbReference type="InterPro" id="IPR009057">
    <property type="entry name" value="Homeodomain-like_sf"/>
</dbReference>
<feature type="domain" description="HTH tetR-type" evidence="6">
    <location>
        <begin position="1"/>
        <end position="59"/>
    </location>
</feature>
<dbReference type="FunFam" id="1.10.10.60:FF:000141">
    <property type="entry name" value="TetR family transcriptional regulator"/>
    <property type="match status" value="1"/>
</dbReference>
<dbReference type="PANTHER" id="PTHR43479">
    <property type="entry name" value="ACREF/ENVCD OPERON REPRESSOR-RELATED"/>
    <property type="match status" value="1"/>
</dbReference>
<dbReference type="PANTHER" id="PTHR43479:SF11">
    <property type="entry name" value="ACREF_ENVCD OPERON REPRESSOR-RELATED"/>
    <property type="match status" value="1"/>
</dbReference>
<keyword evidence="4" id="KW-0804">Transcription</keyword>
<dbReference type="Gene3D" id="1.10.10.60">
    <property type="entry name" value="Homeodomain-like"/>
    <property type="match status" value="1"/>
</dbReference>
<reference evidence="7" key="1">
    <citation type="submission" date="2016-02" db="EMBL/GenBank/DDBJ databases">
        <title>Genome sequence of Bacillus trypoxylicola KCTC 13244(T).</title>
        <authorList>
            <person name="Jeong H."/>
            <person name="Park S.-H."/>
            <person name="Choi S.-K."/>
        </authorList>
    </citation>
    <scope>NUCLEOTIDE SEQUENCE [LARGE SCALE GENOMIC DNA]</scope>
    <source>
        <strain evidence="7">KCTC 13244</strain>
    </source>
</reference>
<accession>A0A161PC31</accession>
<proteinExistence type="predicted"/>
<dbReference type="InterPro" id="IPR001647">
    <property type="entry name" value="HTH_TetR"/>
</dbReference>
<keyword evidence="8" id="KW-1185">Reference proteome</keyword>
<evidence type="ECO:0000313" key="7">
    <source>
        <dbReference type="EMBL" id="KYG29399.1"/>
    </source>
</evidence>
<feature type="DNA-binding region" description="H-T-H motif" evidence="5">
    <location>
        <begin position="22"/>
        <end position="41"/>
    </location>
</feature>
<dbReference type="InterPro" id="IPR013571">
    <property type="entry name" value="Tscrpt_reg_QacR_C"/>
</dbReference>
<dbReference type="InterPro" id="IPR050624">
    <property type="entry name" value="HTH-type_Tx_Regulator"/>
</dbReference>
<dbReference type="PROSITE" id="PS50977">
    <property type="entry name" value="HTH_TETR_2"/>
    <property type="match status" value="1"/>
</dbReference>
<dbReference type="Gene3D" id="1.10.357.10">
    <property type="entry name" value="Tetracycline Repressor, domain 2"/>
    <property type="match status" value="1"/>
</dbReference>
<comment type="caution">
    <text evidence="7">The sequence shown here is derived from an EMBL/GenBank/DDBJ whole genome shotgun (WGS) entry which is preliminary data.</text>
</comment>
<dbReference type="STRING" id="519424.AZF04_07700"/>
<dbReference type="SUPFAM" id="SSF48498">
    <property type="entry name" value="Tetracyclin repressor-like, C-terminal domain"/>
    <property type="match status" value="1"/>
</dbReference>
<name>A0A161PC31_9BACI</name>
<evidence type="ECO:0000259" key="6">
    <source>
        <dbReference type="PROSITE" id="PS50977"/>
    </source>
</evidence>
<dbReference type="GO" id="GO:0003677">
    <property type="term" value="F:DNA binding"/>
    <property type="evidence" value="ECO:0007669"/>
    <property type="project" value="UniProtKB-UniRule"/>
</dbReference>
<keyword evidence="1" id="KW-0678">Repressor</keyword>
<gene>
    <name evidence="7" type="ORF">AZF04_07700</name>
</gene>
<dbReference type="OrthoDB" id="9809772at2"/>
<dbReference type="Pfam" id="PF08360">
    <property type="entry name" value="TetR_C_5"/>
    <property type="match status" value="1"/>
</dbReference>
<dbReference type="EMBL" id="LTAO01000023">
    <property type="protein sequence ID" value="KYG29399.1"/>
    <property type="molecule type" value="Genomic_DNA"/>
</dbReference>
<dbReference type="Proteomes" id="UP000075806">
    <property type="component" value="Unassembled WGS sequence"/>
</dbReference>
<protein>
    <recommendedName>
        <fullName evidence="6">HTH tetR-type domain-containing protein</fullName>
    </recommendedName>
</protein>
<evidence type="ECO:0000256" key="2">
    <source>
        <dbReference type="ARBA" id="ARBA00023015"/>
    </source>
</evidence>
<dbReference type="InterPro" id="IPR036271">
    <property type="entry name" value="Tet_transcr_reg_TetR-rel_C_sf"/>
</dbReference>
<dbReference type="RefSeq" id="WP_061949201.1">
    <property type="nucleotide sequence ID" value="NZ_LTAO01000023.1"/>
</dbReference>
<evidence type="ECO:0000256" key="1">
    <source>
        <dbReference type="ARBA" id="ARBA00022491"/>
    </source>
</evidence>
<evidence type="ECO:0000256" key="4">
    <source>
        <dbReference type="ARBA" id="ARBA00023163"/>
    </source>
</evidence>
<organism evidence="7 8">
    <name type="scientific">Alkalihalobacillus trypoxylicola</name>
    <dbReference type="NCBI Taxonomy" id="519424"/>
    <lineage>
        <taxon>Bacteria</taxon>
        <taxon>Bacillati</taxon>
        <taxon>Bacillota</taxon>
        <taxon>Bacilli</taxon>
        <taxon>Bacillales</taxon>
        <taxon>Bacillaceae</taxon>
        <taxon>Alkalihalobacillus</taxon>
    </lineage>
</organism>
<dbReference type="GO" id="GO:0003700">
    <property type="term" value="F:DNA-binding transcription factor activity"/>
    <property type="evidence" value="ECO:0007669"/>
    <property type="project" value="InterPro"/>
</dbReference>
<sequence length="186" mass="21954">MKETILASARELFIKKGYTATSMGDIVKAANTSKGNLYYHFTNKEHLFLDILEKEEDRWASLWTKYEKECSTAYDKFIRLAEFSGSTQAQYPMQMALAEFYAKEHDSDLIKEKIEELEQRFVHYYHKILEEGVLNKEWTIEEIDEKSEMASAAFTGLDICFYLRDEKERIKLFKDFAQVFLKGMMK</sequence>
<keyword evidence="2" id="KW-0805">Transcription regulation</keyword>
<evidence type="ECO:0000256" key="3">
    <source>
        <dbReference type="ARBA" id="ARBA00023125"/>
    </source>
</evidence>